<feature type="region of interest" description="Disordered" evidence="6">
    <location>
        <begin position="76"/>
        <end position="174"/>
    </location>
</feature>
<comment type="subcellular location">
    <subcellularLocation>
        <location evidence="1">Cell membrane</location>
        <topology evidence="1">Multi-pass membrane protein</topology>
    </subcellularLocation>
</comment>
<comment type="caution">
    <text evidence="9">The sequence shown here is derived from an EMBL/GenBank/DDBJ whole genome shotgun (WGS) entry which is preliminary data.</text>
</comment>
<evidence type="ECO:0000256" key="6">
    <source>
        <dbReference type="SAM" id="MobiDB-lite"/>
    </source>
</evidence>
<dbReference type="AlphaFoldDB" id="A0A5A5TD29"/>
<dbReference type="Proteomes" id="UP000322530">
    <property type="component" value="Unassembled WGS sequence"/>
</dbReference>
<proteinExistence type="predicted"/>
<organism evidence="9 10">
    <name type="scientific">Dictyobacter arantiisoli</name>
    <dbReference type="NCBI Taxonomy" id="2014874"/>
    <lineage>
        <taxon>Bacteria</taxon>
        <taxon>Bacillati</taxon>
        <taxon>Chloroflexota</taxon>
        <taxon>Ktedonobacteria</taxon>
        <taxon>Ktedonobacterales</taxon>
        <taxon>Dictyobacteraceae</taxon>
        <taxon>Dictyobacter</taxon>
    </lineage>
</organism>
<keyword evidence="3 7" id="KW-0812">Transmembrane</keyword>
<feature type="domain" description="Cardiolipin synthase N-terminal" evidence="8">
    <location>
        <begin position="14"/>
        <end position="56"/>
    </location>
</feature>
<reference evidence="9 10" key="1">
    <citation type="submission" date="2019-01" db="EMBL/GenBank/DDBJ databases">
        <title>Draft genome sequence of Dictyobacter sp. Uno17.</title>
        <authorList>
            <person name="Wang C.M."/>
            <person name="Zheng Y."/>
            <person name="Sakai Y."/>
            <person name="Abe K."/>
            <person name="Yokota A."/>
            <person name="Yabe S."/>
        </authorList>
    </citation>
    <scope>NUCLEOTIDE SEQUENCE [LARGE SCALE GENOMIC DNA]</scope>
    <source>
        <strain evidence="9 10">Uno17</strain>
    </source>
</reference>
<evidence type="ECO:0000256" key="5">
    <source>
        <dbReference type="ARBA" id="ARBA00023136"/>
    </source>
</evidence>
<evidence type="ECO:0000256" key="3">
    <source>
        <dbReference type="ARBA" id="ARBA00022692"/>
    </source>
</evidence>
<feature type="transmembrane region" description="Helical" evidence="7">
    <location>
        <begin position="34"/>
        <end position="54"/>
    </location>
</feature>
<feature type="compositionally biased region" description="Low complexity" evidence="6">
    <location>
        <begin position="81"/>
        <end position="103"/>
    </location>
</feature>
<keyword evidence="10" id="KW-1185">Reference proteome</keyword>
<evidence type="ECO:0000259" key="8">
    <source>
        <dbReference type="Pfam" id="PF13396"/>
    </source>
</evidence>
<evidence type="ECO:0000256" key="4">
    <source>
        <dbReference type="ARBA" id="ARBA00022989"/>
    </source>
</evidence>
<feature type="transmembrane region" description="Helical" evidence="7">
    <location>
        <begin position="7"/>
        <end position="28"/>
    </location>
</feature>
<dbReference type="InterPro" id="IPR027379">
    <property type="entry name" value="CLS_N"/>
</dbReference>
<sequence>MREMEILALLSTLFWIIMLIHCLFNRGLRGGQKLFWLFLIFLIPIFGTVLYFFFGRQQAIRQRYQVYRSTQRQRQSTYWNQQPYYQPRQPQQPYYQPTPAQPTRTERAAAQQSTYYQPQARPPEPEQSYQTGYSAQSPSREKAGFETEPGYNQYDYPQASYPDPEQPQQQAQAQ</sequence>
<evidence type="ECO:0000313" key="9">
    <source>
        <dbReference type="EMBL" id="GCF08929.1"/>
    </source>
</evidence>
<dbReference type="GO" id="GO:0005886">
    <property type="term" value="C:plasma membrane"/>
    <property type="evidence" value="ECO:0007669"/>
    <property type="project" value="UniProtKB-SubCell"/>
</dbReference>
<evidence type="ECO:0000313" key="10">
    <source>
        <dbReference type="Proteomes" id="UP000322530"/>
    </source>
</evidence>
<evidence type="ECO:0000256" key="1">
    <source>
        <dbReference type="ARBA" id="ARBA00004651"/>
    </source>
</evidence>
<accession>A0A5A5TD29</accession>
<feature type="compositionally biased region" description="Polar residues" evidence="6">
    <location>
        <begin position="127"/>
        <end position="138"/>
    </location>
</feature>
<evidence type="ECO:0000256" key="2">
    <source>
        <dbReference type="ARBA" id="ARBA00022475"/>
    </source>
</evidence>
<dbReference type="Pfam" id="PF13396">
    <property type="entry name" value="PLDc_N"/>
    <property type="match status" value="1"/>
</dbReference>
<gene>
    <name evidence="9" type="ORF">KDI_24930</name>
</gene>
<dbReference type="EMBL" id="BIXY01000033">
    <property type="protein sequence ID" value="GCF08929.1"/>
    <property type="molecule type" value="Genomic_DNA"/>
</dbReference>
<dbReference type="RefSeq" id="WP_172632080.1">
    <property type="nucleotide sequence ID" value="NZ_BIXY01000033.1"/>
</dbReference>
<keyword evidence="2" id="KW-1003">Cell membrane</keyword>
<evidence type="ECO:0000256" key="7">
    <source>
        <dbReference type="SAM" id="Phobius"/>
    </source>
</evidence>
<keyword evidence="5 7" id="KW-0472">Membrane</keyword>
<name>A0A5A5TD29_9CHLR</name>
<protein>
    <recommendedName>
        <fullName evidence="8">Cardiolipin synthase N-terminal domain-containing protein</fullName>
    </recommendedName>
</protein>
<keyword evidence="4 7" id="KW-1133">Transmembrane helix</keyword>